<evidence type="ECO:0000256" key="13">
    <source>
        <dbReference type="SAM" id="Phobius"/>
    </source>
</evidence>
<comment type="catalytic activity">
    <reaction evidence="12">
        <text>K(+)(in) = K(+)(out)</text>
        <dbReference type="Rhea" id="RHEA:29463"/>
        <dbReference type="ChEBI" id="CHEBI:29103"/>
    </reaction>
</comment>
<evidence type="ECO:0000256" key="12">
    <source>
        <dbReference type="ARBA" id="ARBA00034430"/>
    </source>
</evidence>
<accession>A0ABZ0Q5F3</accession>
<evidence type="ECO:0000256" key="1">
    <source>
        <dbReference type="ARBA" id="ARBA00004141"/>
    </source>
</evidence>
<keyword evidence="6" id="KW-0631">Potassium channel</keyword>
<evidence type="ECO:0000256" key="4">
    <source>
        <dbReference type="ARBA" id="ARBA00022538"/>
    </source>
</evidence>
<dbReference type="EMBL" id="CP104778">
    <property type="protein sequence ID" value="WPC22223.1"/>
    <property type="molecule type" value="Genomic_DNA"/>
</dbReference>
<keyword evidence="11" id="KW-0407">Ion channel</keyword>
<evidence type="ECO:0000256" key="8">
    <source>
        <dbReference type="ARBA" id="ARBA00022989"/>
    </source>
</evidence>
<evidence type="ECO:0000256" key="9">
    <source>
        <dbReference type="ARBA" id="ARBA00023065"/>
    </source>
</evidence>
<keyword evidence="9" id="KW-0406">Ion transport</keyword>
<comment type="similarity">
    <text evidence="2">Belongs to the TMEM175 family.</text>
</comment>
<keyword evidence="8 13" id="KW-1133">Transmembrane helix</keyword>
<evidence type="ECO:0000256" key="5">
    <source>
        <dbReference type="ARBA" id="ARBA00022692"/>
    </source>
</evidence>
<dbReference type="RefSeq" id="WP_057773481.1">
    <property type="nucleotide sequence ID" value="NZ_CP019981.1"/>
</dbReference>
<feature type="transmembrane region" description="Helical" evidence="13">
    <location>
        <begin position="72"/>
        <end position="91"/>
    </location>
</feature>
<evidence type="ECO:0000256" key="3">
    <source>
        <dbReference type="ARBA" id="ARBA00022448"/>
    </source>
</evidence>
<keyword evidence="10 13" id="KW-0472">Membrane</keyword>
<dbReference type="Pfam" id="PF06736">
    <property type="entry name" value="TMEM175"/>
    <property type="match status" value="1"/>
</dbReference>
<keyword evidence="7" id="KW-0630">Potassium</keyword>
<keyword evidence="4" id="KW-0633">Potassium transport</keyword>
<evidence type="ECO:0000256" key="2">
    <source>
        <dbReference type="ARBA" id="ARBA00006920"/>
    </source>
</evidence>
<dbReference type="PANTHER" id="PTHR31462:SF5">
    <property type="entry name" value="ENDOSOMAL_LYSOSOMAL PROTON CHANNEL TMEM175"/>
    <property type="match status" value="1"/>
</dbReference>
<keyword evidence="3" id="KW-0813">Transport</keyword>
<evidence type="ECO:0000256" key="10">
    <source>
        <dbReference type="ARBA" id="ARBA00023136"/>
    </source>
</evidence>
<keyword evidence="5 13" id="KW-0812">Transmembrane</keyword>
<evidence type="ECO:0000313" key="14">
    <source>
        <dbReference type="EMBL" id="WPC22223.1"/>
    </source>
</evidence>
<evidence type="ECO:0000313" key="15">
    <source>
        <dbReference type="Proteomes" id="UP001302696"/>
    </source>
</evidence>
<protein>
    <submittedName>
        <fullName evidence="14">TMEM175 family protein</fullName>
    </submittedName>
</protein>
<dbReference type="InterPro" id="IPR010617">
    <property type="entry name" value="TMEM175-like"/>
</dbReference>
<proteinExistence type="inferred from homology"/>
<gene>
    <name evidence="14" type="ORF">N6G96_03095</name>
</gene>
<organism evidence="14 15">
    <name type="scientific">Pediococcus inopinatus</name>
    <dbReference type="NCBI Taxonomy" id="114090"/>
    <lineage>
        <taxon>Bacteria</taxon>
        <taxon>Bacillati</taxon>
        <taxon>Bacillota</taxon>
        <taxon>Bacilli</taxon>
        <taxon>Lactobacillales</taxon>
        <taxon>Lactobacillaceae</taxon>
        <taxon>Pediococcus</taxon>
    </lineage>
</organism>
<dbReference type="Proteomes" id="UP001302696">
    <property type="component" value="Chromosome"/>
</dbReference>
<evidence type="ECO:0000256" key="7">
    <source>
        <dbReference type="ARBA" id="ARBA00022958"/>
    </source>
</evidence>
<dbReference type="PANTHER" id="PTHR31462">
    <property type="entry name" value="ENDOSOMAL/LYSOSOMAL POTASSIUM CHANNEL TMEM175"/>
    <property type="match status" value="1"/>
</dbReference>
<name>A0ABZ0Q5F3_9LACO</name>
<keyword evidence="15" id="KW-1185">Reference proteome</keyword>
<evidence type="ECO:0000256" key="6">
    <source>
        <dbReference type="ARBA" id="ARBA00022826"/>
    </source>
</evidence>
<sequence>MSKSRLEAFTDAVIAIIMTVLVLELGPLTDLSWHGLWHIRTEFLSYIFSFFILAVTWNNHHHMLQAAKKIDGSVLWANMNLLFWLSLFPFVTATVDKNWYSHFAETLY</sequence>
<feature type="transmembrane region" description="Helical" evidence="13">
    <location>
        <begin position="12"/>
        <end position="31"/>
    </location>
</feature>
<comment type="subcellular location">
    <subcellularLocation>
        <location evidence="1">Membrane</location>
        <topology evidence="1">Multi-pass membrane protein</topology>
    </subcellularLocation>
</comment>
<reference evidence="15" key="1">
    <citation type="submission" date="2024-06" db="EMBL/GenBank/DDBJ databases">
        <authorList>
            <person name="Chang H.C."/>
            <person name="Mun S.Y."/>
        </authorList>
    </citation>
    <scope>NUCLEOTIDE SEQUENCE [LARGE SCALE GENOMIC DNA]</scope>
    <source>
        <strain evidence="15">KT1</strain>
    </source>
</reference>
<feature type="transmembrane region" description="Helical" evidence="13">
    <location>
        <begin position="43"/>
        <end position="60"/>
    </location>
</feature>
<evidence type="ECO:0000256" key="11">
    <source>
        <dbReference type="ARBA" id="ARBA00023303"/>
    </source>
</evidence>